<evidence type="ECO:0000256" key="2">
    <source>
        <dbReference type="SAM" id="MobiDB-lite"/>
    </source>
</evidence>
<dbReference type="InterPro" id="IPR012946">
    <property type="entry name" value="X8"/>
</dbReference>
<dbReference type="Pfam" id="PF07983">
    <property type="entry name" value="X8"/>
    <property type="match status" value="1"/>
</dbReference>
<reference evidence="5 6" key="1">
    <citation type="submission" date="2024-06" db="EMBL/GenBank/DDBJ databases">
        <title>A chromosome level genome sequence of Diviner's sage (Salvia divinorum).</title>
        <authorList>
            <person name="Ford S.A."/>
            <person name="Ro D.-K."/>
            <person name="Ness R.W."/>
            <person name="Phillips M.A."/>
        </authorList>
    </citation>
    <scope>NUCLEOTIDE SEQUENCE [LARGE SCALE GENOMIC DNA]</scope>
    <source>
        <strain evidence="5">SAF-2024a</strain>
        <tissue evidence="5">Leaf</tissue>
    </source>
</reference>
<proteinExistence type="predicted"/>
<gene>
    <name evidence="5" type="ORF">AAHA92_12248</name>
</gene>
<protein>
    <submittedName>
        <fullName evidence="5">PLASMODESMATA CALLOSE-BINDING PROTEIN 2-like</fullName>
    </submittedName>
</protein>
<dbReference type="Proteomes" id="UP001567538">
    <property type="component" value="Unassembled WGS sequence"/>
</dbReference>
<keyword evidence="6" id="KW-1185">Reference proteome</keyword>
<dbReference type="Gene3D" id="1.20.58.1040">
    <property type="match status" value="1"/>
</dbReference>
<feature type="compositionally biased region" description="Gly residues" evidence="2">
    <location>
        <begin position="111"/>
        <end position="120"/>
    </location>
</feature>
<feature type="chain" id="PRO_5044806019" evidence="3">
    <location>
        <begin position="19"/>
        <end position="164"/>
    </location>
</feature>
<evidence type="ECO:0000313" key="5">
    <source>
        <dbReference type="EMBL" id="KAL1556656.1"/>
    </source>
</evidence>
<evidence type="ECO:0000256" key="3">
    <source>
        <dbReference type="SAM" id="SignalP"/>
    </source>
</evidence>
<feature type="region of interest" description="Disordered" evidence="2">
    <location>
        <begin position="110"/>
        <end position="143"/>
    </location>
</feature>
<keyword evidence="1 3" id="KW-0732">Signal</keyword>
<dbReference type="PANTHER" id="PTHR31044:SF60">
    <property type="entry name" value="PLASMODESMATA CALLOSE-BINDING PROTEIN 4"/>
    <property type="match status" value="1"/>
</dbReference>
<evidence type="ECO:0000259" key="4">
    <source>
        <dbReference type="SMART" id="SM00768"/>
    </source>
</evidence>
<dbReference type="PANTHER" id="PTHR31044">
    <property type="entry name" value="BETA-1,3 GLUCANASE"/>
    <property type="match status" value="1"/>
</dbReference>
<name>A0ABD1HJN4_SALDI</name>
<evidence type="ECO:0000256" key="1">
    <source>
        <dbReference type="ARBA" id="ARBA00022729"/>
    </source>
</evidence>
<sequence length="164" mass="16555">MLSFVILLALVAAPSADAAYCLCMTGVSDTVLQKNIDYACGNGADCSAILQKGACYNPNTVKDHCSYAVNSYFQRRSQLGATCDFQGSASLSQTGPTDVPTACVYQASPSTGGGTTGGGPTTFPGGSLPTGSTGSGNSDDKSASVRLSSSTMLVVSLLTLIVSL</sequence>
<dbReference type="GO" id="GO:0009506">
    <property type="term" value="C:plasmodesma"/>
    <property type="evidence" value="ECO:0007669"/>
    <property type="project" value="UniProtKB-ARBA"/>
</dbReference>
<feature type="compositionally biased region" description="Low complexity" evidence="2">
    <location>
        <begin position="121"/>
        <end position="136"/>
    </location>
</feature>
<organism evidence="5 6">
    <name type="scientific">Salvia divinorum</name>
    <name type="common">Maria pastora</name>
    <name type="synonym">Diviner's sage</name>
    <dbReference type="NCBI Taxonomy" id="28513"/>
    <lineage>
        <taxon>Eukaryota</taxon>
        <taxon>Viridiplantae</taxon>
        <taxon>Streptophyta</taxon>
        <taxon>Embryophyta</taxon>
        <taxon>Tracheophyta</taxon>
        <taxon>Spermatophyta</taxon>
        <taxon>Magnoliopsida</taxon>
        <taxon>eudicotyledons</taxon>
        <taxon>Gunneridae</taxon>
        <taxon>Pentapetalae</taxon>
        <taxon>asterids</taxon>
        <taxon>lamiids</taxon>
        <taxon>Lamiales</taxon>
        <taxon>Lamiaceae</taxon>
        <taxon>Nepetoideae</taxon>
        <taxon>Mentheae</taxon>
        <taxon>Salviinae</taxon>
        <taxon>Salvia</taxon>
        <taxon>Salvia subgen. Calosphace</taxon>
    </lineage>
</organism>
<evidence type="ECO:0000313" key="6">
    <source>
        <dbReference type="Proteomes" id="UP001567538"/>
    </source>
</evidence>
<feature type="domain" description="X8" evidence="4">
    <location>
        <begin position="19"/>
        <end position="105"/>
    </location>
</feature>
<dbReference type="EMBL" id="JBEAFC010000005">
    <property type="protein sequence ID" value="KAL1556656.1"/>
    <property type="molecule type" value="Genomic_DNA"/>
</dbReference>
<feature type="signal peptide" evidence="3">
    <location>
        <begin position="1"/>
        <end position="18"/>
    </location>
</feature>
<dbReference type="InterPro" id="IPR044788">
    <property type="entry name" value="X8_dom_prot"/>
</dbReference>
<dbReference type="AlphaFoldDB" id="A0ABD1HJN4"/>
<accession>A0ABD1HJN4</accession>
<dbReference type="SMART" id="SM00768">
    <property type="entry name" value="X8"/>
    <property type="match status" value="1"/>
</dbReference>
<comment type="caution">
    <text evidence="5">The sequence shown here is derived from an EMBL/GenBank/DDBJ whole genome shotgun (WGS) entry which is preliminary data.</text>
</comment>